<dbReference type="AlphaFoldDB" id="A0A6N3BEG6"/>
<proteinExistence type="predicted"/>
<organism evidence="2">
    <name type="scientific">Clostridium butyricum</name>
    <dbReference type="NCBI Taxonomy" id="1492"/>
    <lineage>
        <taxon>Bacteria</taxon>
        <taxon>Bacillati</taxon>
        <taxon>Bacillota</taxon>
        <taxon>Clostridia</taxon>
        <taxon>Eubacteriales</taxon>
        <taxon>Clostridiaceae</taxon>
        <taxon>Clostridium</taxon>
    </lineage>
</organism>
<reference evidence="2" key="1">
    <citation type="submission" date="2019-11" db="EMBL/GenBank/DDBJ databases">
        <authorList>
            <person name="Feng L."/>
        </authorList>
    </citation>
    <scope>NUCLEOTIDE SEQUENCE</scope>
    <source>
        <strain evidence="2">CButyricumLFYP62</strain>
    </source>
</reference>
<dbReference type="InterPro" id="IPR038454">
    <property type="entry name" value="DnaA_N_sf"/>
</dbReference>
<evidence type="ECO:0000259" key="1">
    <source>
        <dbReference type="Pfam" id="PF11638"/>
    </source>
</evidence>
<protein>
    <recommendedName>
        <fullName evidence="1">DnaA N-terminal domain-containing protein</fullName>
    </recommendedName>
</protein>
<accession>A0A6N3BEG6</accession>
<name>A0A6N3BEG6_CLOBU</name>
<dbReference type="InterPro" id="IPR024633">
    <property type="entry name" value="DnaA_N_dom"/>
</dbReference>
<dbReference type="Pfam" id="PF11638">
    <property type="entry name" value="DnaA_N"/>
    <property type="match status" value="1"/>
</dbReference>
<sequence length="240" mass="28287">MAGWQKIYRDIQDHWLWEDKPFSRGQAWIDLILLVNHEDNKTLIDGELIEVKRGSKITSLRKLADQWGWSTTKVKKFLELLQKEQMIKFESDNKKTLVSIENYSVYQSKDNTENTVKKQSDNTEVTQKNFKSNSEVIQKKTNKNDKEYIKNDKEGEEGKEVYQLQSPSFPTPLHEKIFNQFGDVTYKTWFKDLELIEADEEIIINFTDKFKKQIVEDKYIDSVKMLTGKTISTELKNGDE</sequence>
<dbReference type="EMBL" id="CACRTU010000012">
    <property type="protein sequence ID" value="VYU03150.1"/>
    <property type="molecule type" value="Genomic_DNA"/>
</dbReference>
<feature type="domain" description="DnaA N-terminal" evidence="1">
    <location>
        <begin position="178"/>
        <end position="226"/>
    </location>
</feature>
<gene>
    <name evidence="2" type="ORF">CBLFYP62_00062</name>
</gene>
<dbReference type="Gene3D" id="3.30.300.180">
    <property type="match status" value="1"/>
</dbReference>
<evidence type="ECO:0000313" key="2">
    <source>
        <dbReference type="EMBL" id="VYU03150.1"/>
    </source>
</evidence>